<dbReference type="Pfam" id="PF13509">
    <property type="entry name" value="S1_2"/>
    <property type="match status" value="2"/>
</dbReference>
<dbReference type="InterPro" id="IPR040764">
    <property type="entry name" value="CvfB_WH"/>
</dbReference>
<dbReference type="GO" id="GO:0003676">
    <property type="term" value="F:nucleic acid binding"/>
    <property type="evidence" value="ECO:0007669"/>
    <property type="project" value="InterPro"/>
</dbReference>
<dbReference type="Proteomes" id="UP000192266">
    <property type="component" value="Unassembled WGS sequence"/>
</dbReference>
<keyword evidence="4" id="KW-1185">Reference proteome</keyword>
<dbReference type="Pfam" id="PF17783">
    <property type="entry name" value="WHD_CvfB"/>
    <property type="match status" value="1"/>
</dbReference>
<feature type="domain" description="S1 motif" evidence="2">
    <location>
        <begin position="175"/>
        <end position="237"/>
    </location>
</feature>
<name>A0A1W1V4W1_9BACT</name>
<dbReference type="InterPro" id="IPR014464">
    <property type="entry name" value="CvfB_fam"/>
</dbReference>
<evidence type="ECO:0000259" key="2">
    <source>
        <dbReference type="SMART" id="SM00316"/>
    </source>
</evidence>
<evidence type="ECO:0000313" key="4">
    <source>
        <dbReference type="Proteomes" id="UP000192266"/>
    </source>
</evidence>
<protein>
    <submittedName>
        <fullName evidence="3">RNA binding S1 domain protein</fullName>
    </submittedName>
</protein>
<dbReference type="EMBL" id="FWWW01000049">
    <property type="protein sequence ID" value="SMB88343.1"/>
    <property type="molecule type" value="Genomic_DNA"/>
</dbReference>
<reference evidence="3 4" key="1">
    <citation type="submission" date="2017-04" db="EMBL/GenBank/DDBJ databases">
        <authorList>
            <person name="Afonso C.L."/>
            <person name="Miller P.J."/>
            <person name="Scott M.A."/>
            <person name="Spackman E."/>
            <person name="Goraichik I."/>
            <person name="Dimitrov K.M."/>
            <person name="Suarez D.L."/>
            <person name="Swayne D.E."/>
        </authorList>
    </citation>
    <scope>NUCLEOTIDE SEQUENCE [LARGE SCALE GENOMIC DNA]</scope>
    <source>
        <strain evidence="3 4">DSM 11622</strain>
    </source>
</reference>
<dbReference type="InterPro" id="IPR012340">
    <property type="entry name" value="NA-bd_OB-fold"/>
</dbReference>
<dbReference type="STRING" id="645990.SAMN00120144_1222"/>
<feature type="domain" description="S1 motif" evidence="2">
    <location>
        <begin position="100"/>
        <end position="162"/>
    </location>
</feature>
<proteinExistence type="inferred from homology"/>
<accession>A0A1W1V4W1</accession>
<dbReference type="PIRSF" id="PIRSF012524">
    <property type="entry name" value="YitL_S1"/>
    <property type="match status" value="1"/>
</dbReference>
<comment type="similarity">
    <text evidence="1">Belongs to the CvfB family.</text>
</comment>
<dbReference type="Gene3D" id="2.40.50.140">
    <property type="entry name" value="Nucleic acid-binding proteins"/>
    <property type="match status" value="1"/>
</dbReference>
<sequence>MFSYKAKNQAKFAPQPSVPLGAEIILTSYAYPMLALGDYNELEVARAVDFGLYLSSDDGDLLLPIKYVAEGTQIGDRLRVFVYRDSEDRLIATTLEPLARVGEFAALNVRDVSSNGAFLDWGLEKDLFLPYRNQRQALRVGQRATVYVYIDETSDRIVASSKWEKYLPQGAFPGQVGDEVQLFVAQDTDLGYTVIVNGAYLGLLYHNEVFRPLRLGDTPTGYVRQIRPDGKLDVSLQKVGYDEALAATETILTALRANNGSLPLSDKSEPDDIYRRLGMSKKVFKKALGTLYKRGQVQLAPDETRLLEQE</sequence>
<evidence type="ECO:0000313" key="3">
    <source>
        <dbReference type="EMBL" id="SMB88343.1"/>
    </source>
</evidence>
<dbReference type="InterPro" id="IPR003029">
    <property type="entry name" value="S1_domain"/>
</dbReference>
<dbReference type="InterPro" id="IPR036388">
    <property type="entry name" value="WH-like_DNA-bd_sf"/>
</dbReference>
<organism evidence="3 4">
    <name type="scientific">Hymenobacter roseosalivarius DSM 11622</name>
    <dbReference type="NCBI Taxonomy" id="645990"/>
    <lineage>
        <taxon>Bacteria</taxon>
        <taxon>Pseudomonadati</taxon>
        <taxon>Bacteroidota</taxon>
        <taxon>Cytophagia</taxon>
        <taxon>Cytophagales</taxon>
        <taxon>Hymenobacteraceae</taxon>
        <taxon>Hymenobacter</taxon>
    </lineage>
</organism>
<dbReference type="PANTHER" id="PTHR37296:SF1">
    <property type="entry name" value="CONSERVED VIRULENCE FACTOR B"/>
    <property type="match status" value="1"/>
</dbReference>
<feature type="domain" description="S1 motif" evidence="2">
    <location>
        <begin position="35"/>
        <end position="95"/>
    </location>
</feature>
<evidence type="ECO:0000256" key="1">
    <source>
        <dbReference type="PIRNR" id="PIRNR012524"/>
    </source>
</evidence>
<dbReference type="PANTHER" id="PTHR37296">
    <property type="entry name" value="CONSERVED VIRULENCE FACTOR B"/>
    <property type="match status" value="1"/>
</dbReference>
<dbReference type="SMART" id="SM00316">
    <property type="entry name" value="S1"/>
    <property type="match status" value="3"/>
</dbReference>
<dbReference type="AlphaFoldDB" id="A0A1W1V4W1"/>
<dbReference type="Gene3D" id="1.10.10.10">
    <property type="entry name" value="Winged helix-like DNA-binding domain superfamily/Winged helix DNA-binding domain"/>
    <property type="match status" value="1"/>
</dbReference>
<gene>
    <name evidence="3" type="ORF">SAMN00120144_1222</name>
</gene>
<dbReference type="InterPro" id="IPR039566">
    <property type="entry name" value="CvfB_S1_st"/>
</dbReference>